<comment type="similarity">
    <text evidence="1">Belongs to the plant acyltransferase family.</text>
</comment>
<accession>A0AAV0K6T6</accession>
<evidence type="ECO:0000256" key="1">
    <source>
        <dbReference type="ARBA" id="ARBA00009861"/>
    </source>
</evidence>
<dbReference type="PANTHER" id="PTHR31642">
    <property type="entry name" value="TRICHOTHECENE 3-O-ACETYLTRANSFERASE"/>
    <property type="match status" value="1"/>
</dbReference>
<dbReference type="AlphaFoldDB" id="A0AAV0K6T6"/>
<organism evidence="2 3">
    <name type="scientific">Linum tenue</name>
    <dbReference type="NCBI Taxonomy" id="586396"/>
    <lineage>
        <taxon>Eukaryota</taxon>
        <taxon>Viridiplantae</taxon>
        <taxon>Streptophyta</taxon>
        <taxon>Embryophyta</taxon>
        <taxon>Tracheophyta</taxon>
        <taxon>Spermatophyta</taxon>
        <taxon>Magnoliopsida</taxon>
        <taxon>eudicotyledons</taxon>
        <taxon>Gunneridae</taxon>
        <taxon>Pentapetalae</taxon>
        <taxon>rosids</taxon>
        <taxon>fabids</taxon>
        <taxon>Malpighiales</taxon>
        <taxon>Linaceae</taxon>
        <taxon>Linum</taxon>
    </lineage>
</organism>
<evidence type="ECO:0000313" key="3">
    <source>
        <dbReference type="Proteomes" id="UP001154282"/>
    </source>
</evidence>
<comment type="caution">
    <text evidence="2">The sequence shown here is derived from an EMBL/GenBank/DDBJ whole genome shotgun (WGS) entry which is preliminary data.</text>
</comment>
<keyword evidence="3" id="KW-1185">Reference proteome</keyword>
<dbReference type="Proteomes" id="UP001154282">
    <property type="component" value="Unassembled WGS sequence"/>
</dbReference>
<reference evidence="2" key="1">
    <citation type="submission" date="2022-08" db="EMBL/GenBank/DDBJ databases">
        <authorList>
            <person name="Gutierrez-Valencia J."/>
        </authorList>
    </citation>
    <scope>NUCLEOTIDE SEQUENCE</scope>
</reference>
<dbReference type="EMBL" id="CAMGYJ010000005">
    <property type="protein sequence ID" value="CAI0416519.1"/>
    <property type="molecule type" value="Genomic_DNA"/>
</dbReference>
<dbReference type="PANTHER" id="PTHR31642:SF145">
    <property type="entry name" value="BRASSINOSTEROID-RELATED ACYLTRANSFERASE 1"/>
    <property type="match status" value="1"/>
</dbReference>
<evidence type="ECO:0000313" key="2">
    <source>
        <dbReference type="EMBL" id="CAI0416519.1"/>
    </source>
</evidence>
<proteinExistence type="inferred from homology"/>
<name>A0AAV0K6T6_9ROSI</name>
<dbReference type="Pfam" id="PF02458">
    <property type="entry name" value="Transferase"/>
    <property type="match status" value="1"/>
</dbReference>
<dbReference type="InterPro" id="IPR050317">
    <property type="entry name" value="Plant_Fungal_Acyltransferase"/>
</dbReference>
<sequence length="478" mass="51794">MAAVVSIIKTDRVLPKKSLLPPKIITLSNLDRQCPTHMYLILFYKQPAAAADHHHLQRADLQDSVYGGLKSGLEETLEAWYPAAGRLCVDPEDGNRLNLWCNNEGGVLVEAVTEVKISELGDDLSQYDEFLEKLVYKPVFDVDCLSQMPLLVAQVTRFGCGGYSIGIGTSHSLFDGPSTFRFLSAWASAAAAASPPSSTQPMSSGSSIVDHDRRSLTSLGCVDYNGEKRTKAADAAAIDHLYRLIHQQQAAAAAAKGDDDDDDDQKNGGSLVLKTYHLGSAMIDKLRRNNVFGGISSFEIVAAHLWKARTKALLGPNNKTTMVCLQFAVDIRNKLTPPLPAGFTGNAFVLASVATTAGELQQSTHQSVVDRIRLAKASITPAYVESYMAALDRQHGNSSLPPLRELTLVSDWTRMPFHKLRFLGGDRDVDCACPLLTPVPQVAYFMQSPVDAKGIDVRIGVPAGDVEAFTADFMAAMV</sequence>
<gene>
    <name evidence="2" type="ORF">LITE_LOCUS16992</name>
</gene>
<dbReference type="GO" id="GO:0016747">
    <property type="term" value="F:acyltransferase activity, transferring groups other than amino-acyl groups"/>
    <property type="evidence" value="ECO:0007669"/>
    <property type="project" value="TreeGrafter"/>
</dbReference>
<protein>
    <submittedName>
        <fullName evidence="2">Uncharacterized protein</fullName>
    </submittedName>
</protein>
<dbReference type="InterPro" id="IPR023213">
    <property type="entry name" value="CAT-like_dom_sf"/>
</dbReference>
<dbReference type="Gene3D" id="3.30.559.10">
    <property type="entry name" value="Chloramphenicol acetyltransferase-like domain"/>
    <property type="match status" value="2"/>
</dbReference>